<proteinExistence type="predicted"/>
<reference evidence="1 2" key="1">
    <citation type="submission" date="2022-06" db="EMBL/GenBank/DDBJ databases">
        <title>Isolation of gut microbiota from human fecal samples.</title>
        <authorList>
            <person name="Pamer E.G."/>
            <person name="Barat B."/>
            <person name="Waligurski E."/>
            <person name="Medina S."/>
            <person name="Paddock L."/>
            <person name="Mostad J."/>
        </authorList>
    </citation>
    <scope>NUCLEOTIDE SEQUENCE [LARGE SCALE GENOMIC DNA]</scope>
    <source>
        <strain evidence="1 2">DFI.7.95</strain>
    </source>
</reference>
<gene>
    <name evidence="1" type="ORF">NE686_07800</name>
</gene>
<dbReference type="Gene3D" id="1.50.10.20">
    <property type="match status" value="1"/>
</dbReference>
<keyword evidence="2" id="KW-1185">Reference proteome</keyword>
<dbReference type="EMBL" id="JANGAC010000004">
    <property type="protein sequence ID" value="MCQ4922981.1"/>
    <property type="molecule type" value="Genomic_DNA"/>
</dbReference>
<name>A0ABT1S934_9FIRM</name>
<sequence>MKLLYNLELERVKKVIDVDTNVVLLKSLNKMVGIIKDPYRLNELLVDKGNSESIVSIYSSICIFIGEVKELISEDIDIEDLSYKYMTMIRQIIRSRGQLRVPLFGGLSDLGYGINSIYKSTGYFKRFIDSFNKLIISLIEDELPKLIADIDDLKAESFDTMAGMAGVASYLLLYKDEDKIRKCIEDIFRYLIMLTEEKEVFGQKVLRYYLSPDNHYSQKERECYTNGSFNLGLSHGIAGPLSILSTGLNEEIEVEGQKKAIKNILNDLKTFSCINEKEFVYWPERVGFDDYVNRRVNMGANRASWCYGSPGIARAMYLGGKAVDDEDSIILSLKAIDGLAKMNINQWRLNSPTVCHGYAGLLVVMEAMYMDTGSINYIKCINKLKNILLNFYKEDSIFGFMNIDTKEVDNEAYKIIEEDKITLLQGSIGVILSLLAIVKPMETNWMKHLLI</sequence>
<evidence type="ECO:0000313" key="2">
    <source>
        <dbReference type="Proteomes" id="UP001524478"/>
    </source>
</evidence>
<dbReference type="CDD" id="cd04793">
    <property type="entry name" value="LanC"/>
    <property type="match status" value="1"/>
</dbReference>
<dbReference type="SMART" id="SM01260">
    <property type="entry name" value="LANC_like"/>
    <property type="match status" value="1"/>
</dbReference>
<organism evidence="1 2">
    <name type="scientific">Tissierella carlieri</name>
    <dbReference type="NCBI Taxonomy" id="689904"/>
    <lineage>
        <taxon>Bacteria</taxon>
        <taxon>Bacillati</taxon>
        <taxon>Bacillota</taxon>
        <taxon>Tissierellia</taxon>
        <taxon>Tissierellales</taxon>
        <taxon>Tissierellaceae</taxon>
        <taxon>Tissierella</taxon>
    </lineage>
</organism>
<comment type="caution">
    <text evidence="1">The sequence shown here is derived from an EMBL/GenBank/DDBJ whole genome shotgun (WGS) entry which is preliminary data.</text>
</comment>
<dbReference type="PRINTS" id="PR01950">
    <property type="entry name" value="LANCSUPER"/>
</dbReference>
<dbReference type="SUPFAM" id="SSF158745">
    <property type="entry name" value="LanC-like"/>
    <property type="match status" value="1"/>
</dbReference>
<evidence type="ECO:0000313" key="1">
    <source>
        <dbReference type="EMBL" id="MCQ4922981.1"/>
    </source>
</evidence>
<dbReference type="InterPro" id="IPR033889">
    <property type="entry name" value="LanC"/>
</dbReference>
<dbReference type="RefSeq" id="WP_256311059.1">
    <property type="nucleotide sequence ID" value="NZ_JANGAC010000004.1"/>
</dbReference>
<dbReference type="Proteomes" id="UP001524478">
    <property type="component" value="Unassembled WGS sequence"/>
</dbReference>
<dbReference type="InterPro" id="IPR007822">
    <property type="entry name" value="LANC-like"/>
</dbReference>
<protein>
    <submittedName>
        <fullName evidence="1">Lanthionine synthetase C family protein</fullName>
    </submittedName>
</protein>
<dbReference type="Pfam" id="PF05147">
    <property type="entry name" value="LANC_like"/>
    <property type="match status" value="1"/>
</dbReference>
<accession>A0ABT1S934</accession>
<dbReference type="PRINTS" id="PR01955">
    <property type="entry name" value="LANCFRANKIA"/>
</dbReference>